<keyword evidence="1" id="KW-0812">Transmembrane</keyword>
<comment type="caution">
    <text evidence="2">The sequence shown here is derived from an EMBL/GenBank/DDBJ whole genome shotgun (WGS) entry which is preliminary data.</text>
</comment>
<keyword evidence="3" id="KW-1185">Reference proteome</keyword>
<reference evidence="2 3" key="1">
    <citation type="submission" date="2016-07" db="EMBL/GenBank/DDBJ databases">
        <title>Pervasive Adenine N6-methylation of Active Genes in Fungi.</title>
        <authorList>
            <consortium name="DOE Joint Genome Institute"/>
            <person name="Mondo S.J."/>
            <person name="Dannebaum R.O."/>
            <person name="Kuo R.C."/>
            <person name="Labutti K."/>
            <person name="Haridas S."/>
            <person name="Kuo A."/>
            <person name="Salamov A."/>
            <person name="Ahrendt S.R."/>
            <person name="Lipzen A."/>
            <person name="Sullivan W."/>
            <person name="Andreopoulos W.B."/>
            <person name="Clum A."/>
            <person name="Lindquist E."/>
            <person name="Daum C."/>
            <person name="Ramamoorthy G.K."/>
            <person name="Gryganskyi A."/>
            <person name="Culley D."/>
            <person name="Magnuson J.K."/>
            <person name="James T.Y."/>
            <person name="O'Malley M.A."/>
            <person name="Stajich J.E."/>
            <person name="Spatafora J.W."/>
            <person name="Visel A."/>
            <person name="Grigoriev I.V."/>
        </authorList>
    </citation>
    <scope>NUCLEOTIDE SEQUENCE [LARGE SCALE GENOMIC DNA]</scope>
    <source>
        <strain evidence="2 3">NRRL 1336</strain>
    </source>
</reference>
<keyword evidence="1" id="KW-0472">Membrane</keyword>
<gene>
    <name evidence="2" type="ORF">BCR42DRAFT_200240</name>
</gene>
<name>A0A1X2HRA3_9FUNG</name>
<feature type="transmembrane region" description="Helical" evidence="1">
    <location>
        <begin position="18"/>
        <end position="36"/>
    </location>
</feature>
<accession>A0A1X2HRA3</accession>
<evidence type="ECO:0000256" key="1">
    <source>
        <dbReference type="SAM" id="Phobius"/>
    </source>
</evidence>
<dbReference type="EMBL" id="MCGE01000054">
    <property type="protein sequence ID" value="ORZ02099.1"/>
    <property type="molecule type" value="Genomic_DNA"/>
</dbReference>
<dbReference type="AlphaFoldDB" id="A0A1X2HRA3"/>
<keyword evidence="1" id="KW-1133">Transmembrane helix</keyword>
<protein>
    <submittedName>
        <fullName evidence="2">Uncharacterized protein</fullName>
    </submittedName>
</protein>
<evidence type="ECO:0000313" key="2">
    <source>
        <dbReference type="EMBL" id="ORZ02099.1"/>
    </source>
</evidence>
<organism evidence="2 3">
    <name type="scientific">Absidia repens</name>
    <dbReference type="NCBI Taxonomy" id="90262"/>
    <lineage>
        <taxon>Eukaryota</taxon>
        <taxon>Fungi</taxon>
        <taxon>Fungi incertae sedis</taxon>
        <taxon>Mucoromycota</taxon>
        <taxon>Mucoromycotina</taxon>
        <taxon>Mucoromycetes</taxon>
        <taxon>Mucorales</taxon>
        <taxon>Cunninghamellaceae</taxon>
        <taxon>Absidia</taxon>
    </lineage>
</organism>
<evidence type="ECO:0000313" key="3">
    <source>
        <dbReference type="Proteomes" id="UP000193560"/>
    </source>
</evidence>
<proteinExistence type="predicted"/>
<dbReference type="Proteomes" id="UP000193560">
    <property type="component" value="Unassembled WGS sequence"/>
</dbReference>
<sequence>MFFDCYIVHNYIAVFFEFRVRVCFIKSFFLSICVVVRPNRKRKEVIMSTNYHVIHYCLDLR</sequence>